<feature type="non-terminal residue" evidence="1">
    <location>
        <position position="96"/>
    </location>
</feature>
<reference evidence="1" key="1">
    <citation type="submission" date="2021-06" db="EMBL/GenBank/DDBJ databases">
        <authorList>
            <person name="Kallberg Y."/>
            <person name="Tangrot J."/>
            <person name="Rosling A."/>
        </authorList>
    </citation>
    <scope>NUCLEOTIDE SEQUENCE</scope>
    <source>
        <strain evidence="1">CL356</strain>
    </source>
</reference>
<protein>
    <submittedName>
        <fullName evidence="1">10618_t:CDS:1</fullName>
    </submittedName>
</protein>
<dbReference type="EMBL" id="CAJVPT010050811">
    <property type="protein sequence ID" value="CAG8746624.1"/>
    <property type="molecule type" value="Genomic_DNA"/>
</dbReference>
<keyword evidence="2" id="KW-1185">Reference proteome</keyword>
<dbReference type="Proteomes" id="UP000789525">
    <property type="component" value="Unassembled WGS sequence"/>
</dbReference>
<sequence length="96" mass="11511">MDEEQARLTRSLNKKLPCDVLRMIFDIYAQWDGIDNPLEKLLYICRYWSTTATQHKTLWTSFQVSPTKLEELRFWDSRISRRIEYIGDDAPIDLQL</sequence>
<evidence type="ECO:0000313" key="1">
    <source>
        <dbReference type="EMBL" id="CAG8746624.1"/>
    </source>
</evidence>
<evidence type="ECO:0000313" key="2">
    <source>
        <dbReference type="Proteomes" id="UP000789525"/>
    </source>
</evidence>
<proteinExistence type="predicted"/>
<organism evidence="1 2">
    <name type="scientific">Acaulospora colombiana</name>
    <dbReference type="NCBI Taxonomy" id="27376"/>
    <lineage>
        <taxon>Eukaryota</taxon>
        <taxon>Fungi</taxon>
        <taxon>Fungi incertae sedis</taxon>
        <taxon>Mucoromycota</taxon>
        <taxon>Glomeromycotina</taxon>
        <taxon>Glomeromycetes</taxon>
        <taxon>Diversisporales</taxon>
        <taxon>Acaulosporaceae</taxon>
        <taxon>Acaulospora</taxon>
    </lineage>
</organism>
<comment type="caution">
    <text evidence="1">The sequence shown here is derived from an EMBL/GenBank/DDBJ whole genome shotgun (WGS) entry which is preliminary data.</text>
</comment>
<accession>A0ACA9QD50</accession>
<name>A0ACA9QD50_9GLOM</name>
<gene>
    <name evidence="1" type="ORF">ACOLOM_LOCUS12479</name>
</gene>